<dbReference type="SUPFAM" id="SSF54160">
    <property type="entry name" value="Chromo domain-like"/>
    <property type="match status" value="1"/>
</dbReference>
<keyword evidence="5" id="KW-1185">Reference proteome</keyword>
<dbReference type="InterPro" id="IPR050951">
    <property type="entry name" value="Retrovirus_Pol_polyprotein"/>
</dbReference>
<sequence>MQKKVLLLGFVVDEKGIRVDKSKCTNVANWPIPTTKKQVQQFMGLVNYLHSHIPMIYRVVARTTDLIKDNKDVKKKHWTKKHTECFETIRKILQADLLINYPDFEKEFIIACDASLYRAAAVIYQKDDKWLHKYVGFISSPLSPAQRRWSTTKRELYAIVLIETILDFTFQVVHLPGAMNILPDLLSRLYPPVENEVIENAKEDLDYMTPPDEDRDKLLQKIHMFGHYDSQALVRELHSQGLHWANVYEDAKRLVSSCPECQKHNIAKRGWHPLKNVVSLQPISHVSVDLAVPLTLTFEGYVYVMIVTDLCTNYVVGRPLKTKESTGIARELIKVFGDYSFSVIIQSDHGWRFQNQLLQAISENLGMQRNYYSTRPYAARGNSSAEASVKIVMSTLRKMSKSNAREWSDYLRMVLRLCCNWYIKSISMTSPFSLMFARRVTLPDDNYAKKDKHPIPRNIMTVDELEERIEYMHKIVFSAIHEREAKMNALIQKRFNEKHMLVDIPVGAHVMVKVRHRPSKLSPIYDGPYTVICRNQGGSYELKDEINEILHRNYVPPELKVVNIDEKAIDDEYFEIEAIRYHRGKAANREYLTKWKGYGERMCSWITAEDKQKEKRIRDRVAAAKDLTSVAKKPDLGKSATSCSKQSRQKQAWFVGAVLFMFAIEVEEIGEEFLLLVELAKHHEVDPKDKTMPIVEFESEGPTSYMVCTFEQIIRQVWLVRFNENKRRYKVVSKQQIFRDLIANYLPGKNSLVSQAPY</sequence>
<dbReference type="InterPro" id="IPR041577">
    <property type="entry name" value="RT_RNaseH_2"/>
</dbReference>
<dbReference type="Pfam" id="PF17919">
    <property type="entry name" value="RT_RNaseH_2"/>
    <property type="match status" value="1"/>
</dbReference>
<organism evidence="4 5">
    <name type="scientific">Parasitella parasitica</name>
    <dbReference type="NCBI Taxonomy" id="35722"/>
    <lineage>
        <taxon>Eukaryota</taxon>
        <taxon>Fungi</taxon>
        <taxon>Fungi incertae sedis</taxon>
        <taxon>Mucoromycota</taxon>
        <taxon>Mucoromycotina</taxon>
        <taxon>Mucoromycetes</taxon>
        <taxon>Mucorales</taxon>
        <taxon>Mucorineae</taxon>
        <taxon>Mucoraceae</taxon>
        <taxon>Parasitella</taxon>
    </lineage>
</organism>
<dbReference type="Gene3D" id="2.40.50.40">
    <property type="match status" value="1"/>
</dbReference>
<dbReference type="Proteomes" id="UP000054107">
    <property type="component" value="Unassembled WGS sequence"/>
</dbReference>
<accession>A0A0B7NIF1</accession>
<protein>
    <recommendedName>
        <fullName evidence="6">Integrase catalytic domain-containing protein</fullName>
    </recommendedName>
</protein>
<evidence type="ECO:0000313" key="5">
    <source>
        <dbReference type="Proteomes" id="UP000054107"/>
    </source>
</evidence>
<gene>
    <name evidence="4" type="primary">PARPA_11485.1 scaffold 44141</name>
</gene>
<dbReference type="PANTHER" id="PTHR37984:SF5">
    <property type="entry name" value="PROTEIN NYNRIN-LIKE"/>
    <property type="match status" value="1"/>
</dbReference>
<dbReference type="InterPro" id="IPR012337">
    <property type="entry name" value="RNaseH-like_sf"/>
</dbReference>
<name>A0A0B7NIF1_9FUNG</name>
<proteinExistence type="predicted"/>
<dbReference type="SUPFAM" id="SSF56672">
    <property type="entry name" value="DNA/RNA polymerases"/>
    <property type="match status" value="1"/>
</dbReference>
<dbReference type="Pfam" id="PF17921">
    <property type="entry name" value="Integrase_H2C2"/>
    <property type="match status" value="1"/>
</dbReference>
<reference evidence="4 5" key="1">
    <citation type="submission" date="2014-09" db="EMBL/GenBank/DDBJ databases">
        <authorList>
            <person name="Ellenberger Sabrina"/>
        </authorList>
    </citation>
    <scope>NUCLEOTIDE SEQUENCE [LARGE SCALE GENOMIC DNA]</scope>
    <source>
        <strain evidence="4 5">CBS 412.66</strain>
    </source>
</reference>
<dbReference type="InterPro" id="IPR000953">
    <property type="entry name" value="Chromo/chromo_shadow_dom"/>
</dbReference>
<evidence type="ECO:0008006" key="6">
    <source>
        <dbReference type="Google" id="ProtNLM"/>
    </source>
</evidence>
<evidence type="ECO:0000259" key="3">
    <source>
        <dbReference type="PROSITE" id="PS50994"/>
    </source>
</evidence>
<dbReference type="InterPro" id="IPR001584">
    <property type="entry name" value="Integrase_cat-core"/>
</dbReference>
<keyword evidence="1" id="KW-0511">Multifunctional enzyme</keyword>
<dbReference type="SUPFAM" id="SSF53098">
    <property type="entry name" value="Ribonuclease H-like"/>
    <property type="match status" value="1"/>
</dbReference>
<dbReference type="InterPro" id="IPR043128">
    <property type="entry name" value="Rev_trsase/Diguanyl_cyclase"/>
</dbReference>
<feature type="domain" description="Chromo" evidence="2">
    <location>
        <begin position="574"/>
        <end position="610"/>
    </location>
</feature>
<dbReference type="GO" id="GO:0015074">
    <property type="term" value="P:DNA integration"/>
    <property type="evidence" value="ECO:0007669"/>
    <property type="project" value="InterPro"/>
</dbReference>
<dbReference type="InterPro" id="IPR036397">
    <property type="entry name" value="RNaseH_sf"/>
</dbReference>
<dbReference type="FunFam" id="3.30.70.270:FF:000020">
    <property type="entry name" value="Transposon Tf2-6 polyprotein-like Protein"/>
    <property type="match status" value="1"/>
</dbReference>
<dbReference type="InterPro" id="IPR016197">
    <property type="entry name" value="Chromo-like_dom_sf"/>
</dbReference>
<dbReference type="PROSITE" id="PS50013">
    <property type="entry name" value="CHROMO_2"/>
    <property type="match status" value="1"/>
</dbReference>
<evidence type="ECO:0000256" key="1">
    <source>
        <dbReference type="ARBA" id="ARBA00023268"/>
    </source>
</evidence>
<dbReference type="PANTHER" id="PTHR37984">
    <property type="entry name" value="PROTEIN CBG26694"/>
    <property type="match status" value="1"/>
</dbReference>
<dbReference type="InterPro" id="IPR043502">
    <property type="entry name" value="DNA/RNA_pol_sf"/>
</dbReference>
<dbReference type="EMBL" id="LN733617">
    <property type="protein sequence ID" value="CEP17192.1"/>
    <property type="molecule type" value="Genomic_DNA"/>
</dbReference>
<dbReference type="GO" id="GO:0003676">
    <property type="term" value="F:nucleic acid binding"/>
    <property type="evidence" value="ECO:0007669"/>
    <property type="project" value="InterPro"/>
</dbReference>
<dbReference type="SMART" id="SM00298">
    <property type="entry name" value="CHROMO"/>
    <property type="match status" value="1"/>
</dbReference>
<dbReference type="GO" id="GO:0003824">
    <property type="term" value="F:catalytic activity"/>
    <property type="evidence" value="ECO:0007669"/>
    <property type="project" value="UniProtKB-KW"/>
</dbReference>
<feature type="domain" description="Integrase catalytic" evidence="3">
    <location>
        <begin position="278"/>
        <end position="439"/>
    </location>
</feature>
<dbReference type="AlphaFoldDB" id="A0A0B7NIF1"/>
<evidence type="ECO:0000259" key="2">
    <source>
        <dbReference type="PROSITE" id="PS50013"/>
    </source>
</evidence>
<dbReference type="STRING" id="35722.A0A0B7NIF1"/>
<dbReference type="GO" id="GO:0005634">
    <property type="term" value="C:nucleus"/>
    <property type="evidence" value="ECO:0007669"/>
    <property type="project" value="UniProtKB-ARBA"/>
</dbReference>
<dbReference type="InterPro" id="IPR041588">
    <property type="entry name" value="Integrase_H2C2"/>
</dbReference>
<dbReference type="Gene3D" id="1.10.340.70">
    <property type="match status" value="1"/>
</dbReference>
<dbReference type="PROSITE" id="PS50994">
    <property type="entry name" value="INTEGRASE"/>
    <property type="match status" value="1"/>
</dbReference>
<dbReference type="Gene3D" id="3.30.420.10">
    <property type="entry name" value="Ribonuclease H-like superfamily/Ribonuclease H"/>
    <property type="match status" value="1"/>
</dbReference>
<dbReference type="OrthoDB" id="2285305at2759"/>
<evidence type="ECO:0000313" key="4">
    <source>
        <dbReference type="EMBL" id="CEP17192.1"/>
    </source>
</evidence>
<dbReference type="Gene3D" id="3.30.70.270">
    <property type="match status" value="1"/>
</dbReference>